<dbReference type="GO" id="GO:0016209">
    <property type="term" value="F:antioxidant activity"/>
    <property type="evidence" value="ECO:0007669"/>
    <property type="project" value="InterPro"/>
</dbReference>
<comment type="caution">
    <text evidence="3">The sequence shown here is derived from an EMBL/GenBank/DDBJ whole genome shotgun (WGS) entry which is preliminary data.</text>
</comment>
<reference evidence="3 4" key="1">
    <citation type="submission" date="2019-12" db="EMBL/GenBank/DDBJ databases">
        <title>Isolation and characterization of three novel carbon monoxide-oxidizing members of Halobacteria from salione crusts and soils.</title>
        <authorList>
            <person name="Myers M.R."/>
            <person name="King G.M."/>
        </authorList>
    </citation>
    <scope>NUCLEOTIDE SEQUENCE [LARGE SCALE GENOMIC DNA]</scope>
    <source>
        <strain evidence="3 4">WSA2</strain>
    </source>
</reference>
<sequence length="184" mass="20582">MVTEGDSAPTFTLPGIADDTFDTFNLTDATDQGRAVLLLFYPFDFSPVCTNELCAIRDAEWFQFTPQLDVWAASGDSAYAHQVFAEEYGLKFPLLSDSHGSVASAYDVCYDEWENHECVPKRAVFLIDSAQTIRYAWSTDDALEKPDFFPVKAALDKLTEERDGFGAEDVELIVEYEDTPSQIS</sequence>
<evidence type="ECO:0000313" key="3">
    <source>
        <dbReference type="EMBL" id="MXR43024.1"/>
    </source>
</evidence>
<proteinExistence type="predicted"/>
<dbReference type="Pfam" id="PF00578">
    <property type="entry name" value="AhpC-TSA"/>
    <property type="match status" value="1"/>
</dbReference>
<evidence type="ECO:0000313" key="4">
    <source>
        <dbReference type="Proteomes" id="UP000437065"/>
    </source>
</evidence>
<dbReference type="SUPFAM" id="SSF52833">
    <property type="entry name" value="Thioredoxin-like"/>
    <property type="match status" value="1"/>
</dbReference>
<dbReference type="Gene3D" id="3.40.30.10">
    <property type="entry name" value="Glutaredoxin"/>
    <property type="match status" value="1"/>
</dbReference>
<dbReference type="InterPro" id="IPR036249">
    <property type="entry name" value="Thioredoxin-like_sf"/>
</dbReference>
<dbReference type="PANTHER" id="PTHR43110">
    <property type="entry name" value="THIOL PEROXIDASE"/>
    <property type="match status" value="1"/>
</dbReference>
<accession>A0A6B0SVY4</accession>
<dbReference type="OrthoDB" id="165617at2157"/>
<gene>
    <name evidence="3" type="ORF">GRX01_16965</name>
</gene>
<feature type="domain" description="Thioredoxin" evidence="2">
    <location>
        <begin position="2"/>
        <end position="160"/>
    </location>
</feature>
<dbReference type="InterPro" id="IPR050455">
    <property type="entry name" value="Tpx_Peroxidase_subfamily"/>
</dbReference>
<dbReference type="PROSITE" id="PS51352">
    <property type="entry name" value="THIOREDOXIN_2"/>
    <property type="match status" value="1"/>
</dbReference>
<dbReference type="AlphaFoldDB" id="A0A6B0SVY4"/>
<keyword evidence="4" id="KW-1185">Reference proteome</keyword>
<protein>
    <submittedName>
        <fullName evidence="3">Redoxin domain-containing protein</fullName>
    </submittedName>
</protein>
<dbReference type="Proteomes" id="UP000437065">
    <property type="component" value="Unassembled WGS sequence"/>
</dbReference>
<evidence type="ECO:0000259" key="2">
    <source>
        <dbReference type="PROSITE" id="PS51352"/>
    </source>
</evidence>
<dbReference type="InterPro" id="IPR013766">
    <property type="entry name" value="Thioredoxin_domain"/>
</dbReference>
<dbReference type="GO" id="GO:0016491">
    <property type="term" value="F:oxidoreductase activity"/>
    <property type="evidence" value="ECO:0007669"/>
    <property type="project" value="InterPro"/>
</dbReference>
<dbReference type="RefSeq" id="WP_159670462.1">
    <property type="nucleotide sequence ID" value="NZ_WUUS01000012.1"/>
</dbReference>
<dbReference type="EMBL" id="WUUS01000012">
    <property type="protein sequence ID" value="MXR43024.1"/>
    <property type="molecule type" value="Genomic_DNA"/>
</dbReference>
<keyword evidence="1" id="KW-0676">Redox-active center</keyword>
<evidence type="ECO:0000256" key="1">
    <source>
        <dbReference type="ARBA" id="ARBA00023284"/>
    </source>
</evidence>
<dbReference type="PANTHER" id="PTHR43110:SF1">
    <property type="entry name" value="THIOL PEROXIDASE"/>
    <property type="match status" value="1"/>
</dbReference>
<organism evidence="3 4">
    <name type="scientific">Halobaculum saliterrae</name>
    <dbReference type="NCBI Taxonomy" id="2073113"/>
    <lineage>
        <taxon>Archaea</taxon>
        <taxon>Methanobacteriati</taxon>
        <taxon>Methanobacteriota</taxon>
        <taxon>Stenosarchaea group</taxon>
        <taxon>Halobacteria</taxon>
        <taxon>Halobacteriales</taxon>
        <taxon>Haloferacaceae</taxon>
        <taxon>Halobaculum</taxon>
    </lineage>
</organism>
<name>A0A6B0SVY4_9EURY</name>
<dbReference type="InterPro" id="IPR000866">
    <property type="entry name" value="AhpC/TSA"/>
</dbReference>